<evidence type="ECO:0000256" key="1">
    <source>
        <dbReference type="SAM" id="SignalP"/>
    </source>
</evidence>
<evidence type="ECO:0000313" key="3">
    <source>
        <dbReference type="Proteomes" id="UP000607435"/>
    </source>
</evidence>
<gene>
    <name evidence="2" type="ORF">H6H04_08885</name>
</gene>
<organism evidence="2 3">
    <name type="scientific">Winogradskyella echinorum</name>
    <dbReference type="NCBI Taxonomy" id="538189"/>
    <lineage>
        <taxon>Bacteria</taxon>
        <taxon>Pseudomonadati</taxon>
        <taxon>Bacteroidota</taxon>
        <taxon>Flavobacteriia</taxon>
        <taxon>Flavobacteriales</taxon>
        <taxon>Flavobacteriaceae</taxon>
        <taxon>Winogradskyella</taxon>
    </lineage>
</organism>
<protein>
    <submittedName>
        <fullName evidence="2">Type 1 periplasmic binding fold superfamily protein</fullName>
    </submittedName>
</protein>
<feature type="signal peptide" evidence="1">
    <location>
        <begin position="1"/>
        <end position="27"/>
    </location>
</feature>
<proteinExistence type="predicted"/>
<keyword evidence="1" id="KW-0732">Signal</keyword>
<dbReference type="RefSeq" id="WP_186845606.1">
    <property type="nucleotide sequence ID" value="NZ_JACOME010000002.1"/>
</dbReference>
<accession>A0ABR6Y159</accession>
<name>A0ABR6Y159_9FLAO</name>
<reference evidence="2 3" key="1">
    <citation type="submission" date="2020-08" db="EMBL/GenBank/DDBJ databases">
        <title>Winogradskyella ouciana sp. nov., isolated from the hadal seawater of the Mariana Trench.</title>
        <authorList>
            <person name="He X."/>
        </authorList>
    </citation>
    <scope>NUCLEOTIDE SEQUENCE [LARGE SCALE GENOMIC DNA]</scope>
    <source>
        <strain evidence="2 3">KCTC 22026</strain>
    </source>
</reference>
<comment type="caution">
    <text evidence="2">The sequence shown here is derived from an EMBL/GenBank/DDBJ whole genome shotgun (WGS) entry which is preliminary data.</text>
</comment>
<dbReference type="EMBL" id="JACOME010000002">
    <property type="protein sequence ID" value="MBC3846493.1"/>
    <property type="molecule type" value="Genomic_DNA"/>
</dbReference>
<dbReference type="PROSITE" id="PS51257">
    <property type="entry name" value="PROKAR_LIPOPROTEIN"/>
    <property type="match status" value="1"/>
</dbReference>
<keyword evidence="3" id="KW-1185">Reference proteome</keyword>
<sequence length="188" mass="19975">MKNIKSLKTIKLLALLFISTLVSVSCSSDDDDDDHDHEEELITTVTYELTNGTDVVTLEFQDLDGEGGANGTYTISGPLTANTTYSGTIELLNETENPADNITLEVEDEGDEHEFFYTSTVSGISVSKDDMDEDGNPIGIETTLVTGDAGTGSLTIVLKHEPTKPNNGTSADAGGSTDLEVSFSISVQ</sequence>
<feature type="chain" id="PRO_5046820847" evidence="1">
    <location>
        <begin position="28"/>
        <end position="188"/>
    </location>
</feature>
<evidence type="ECO:0000313" key="2">
    <source>
        <dbReference type="EMBL" id="MBC3846493.1"/>
    </source>
</evidence>
<dbReference type="Proteomes" id="UP000607435">
    <property type="component" value="Unassembled WGS sequence"/>
</dbReference>